<feature type="compositionally biased region" description="Acidic residues" evidence="1">
    <location>
        <begin position="83"/>
        <end position="113"/>
    </location>
</feature>
<accession>A0A3B3ZCR9</accession>
<name>A0A3B3ZCR9_9GOBI</name>
<dbReference type="Proteomes" id="UP000261520">
    <property type="component" value="Unplaced"/>
</dbReference>
<dbReference type="AlphaFoldDB" id="A0A3B3ZCR9"/>
<evidence type="ECO:0000256" key="1">
    <source>
        <dbReference type="SAM" id="MobiDB-lite"/>
    </source>
</evidence>
<proteinExistence type="predicted"/>
<protein>
    <submittedName>
        <fullName evidence="2">Uncharacterized protein</fullName>
    </submittedName>
</protein>
<reference evidence="2" key="1">
    <citation type="submission" date="2025-08" db="UniProtKB">
        <authorList>
            <consortium name="Ensembl"/>
        </authorList>
    </citation>
    <scope>IDENTIFICATION</scope>
</reference>
<feature type="region of interest" description="Disordered" evidence="1">
    <location>
        <begin position="73"/>
        <end position="117"/>
    </location>
</feature>
<dbReference type="Ensembl" id="ENSPMGT00000002504.1">
    <property type="protein sequence ID" value="ENSPMGP00000002362.1"/>
    <property type="gene ID" value="ENSPMGG00000002085.1"/>
</dbReference>
<evidence type="ECO:0000313" key="2">
    <source>
        <dbReference type="Ensembl" id="ENSPMGP00000002362.1"/>
    </source>
</evidence>
<sequence>LLSSSTSLLFSKSTLLLFQMVCSSSPLFLAISLGLLCLPQSSSAPLPTHEPPQLGLALLHLRALLDQPLALDLQTDQSPDPGSDQEPDQDQDLDQEEELDSDQDSQQDSDSELSQDLSQVLVQDSVLSRSIRGGIQRDLEDGGRLTETLTAVAGGLQAVSREKGGFGFRFGRKRWTPRIPTRTGLNQD</sequence>
<keyword evidence="3" id="KW-1185">Reference proteome</keyword>
<organism evidence="2 3">
    <name type="scientific">Periophthalmus magnuspinnatus</name>
    <dbReference type="NCBI Taxonomy" id="409849"/>
    <lineage>
        <taxon>Eukaryota</taxon>
        <taxon>Metazoa</taxon>
        <taxon>Chordata</taxon>
        <taxon>Craniata</taxon>
        <taxon>Vertebrata</taxon>
        <taxon>Euteleostomi</taxon>
        <taxon>Actinopterygii</taxon>
        <taxon>Neopterygii</taxon>
        <taxon>Teleostei</taxon>
        <taxon>Neoteleostei</taxon>
        <taxon>Acanthomorphata</taxon>
        <taxon>Gobiaria</taxon>
        <taxon>Gobiiformes</taxon>
        <taxon>Gobioidei</taxon>
        <taxon>Gobiidae</taxon>
        <taxon>Oxudercinae</taxon>
        <taxon>Periophthalmus</taxon>
    </lineage>
</organism>
<evidence type="ECO:0000313" key="3">
    <source>
        <dbReference type="Proteomes" id="UP000261520"/>
    </source>
</evidence>
<reference evidence="2" key="2">
    <citation type="submission" date="2025-09" db="UniProtKB">
        <authorList>
            <consortium name="Ensembl"/>
        </authorList>
    </citation>
    <scope>IDENTIFICATION</scope>
</reference>